<keyword evidence="5 9" id="KW-0812">Transmembrane</keyword>
<evidence type="ECO:0000259" key="10">
    <source>
        <dbReference type="Pfam" id="PF01618"/>
    </source>
</evidence>
<evidence type="ECO:0000256" key="8">
    <source>
        <dbReference type="ARBA" id="ARBA00023136"/>
    </source>
</evidence>
<feature type="domain" description="MotA/TolQ/ExbB proton channel" evidence="10">
    <location>
        <begin position="102"/>
        <end position="212"/>
    </location>
</feature>
<evidence type="ECO:0000256" key="2">
    <source>
        <dbReference type="ARBA" id="ARBA00008038"/>
    </source>
</evidence>
<evidence type="ECO:0000256" key="5">
    <source>
        <dbReference type="ARBA" id="ARBA00022692"/>
    </source>
</evidence>
<dbReference type="Proteomes" id="UP001141619">
    <property type="component" value="Unassembled WGS sequence"/>
</dbReference>
<feature type="transmembrane region" description="Helical" evidence="9">
    <location>
        <begin position="147"/>
        <end position="167"/>
    </location>
</feature>
<comment type="caution">
    <text evidence="11">The sequence shown here is derived from an EMBL/GenBank/DDBJ whole genome shotgun (WGS) entry which is preliminary data.</text>
</comment>
<dbReference type="PANTHER" id="PTHR30433:SF2">
    <property type="entry name" value="MOTILITY PROTEIN A"/>
    <property type="match status" value="1"/>
</dbReference>
<dbReference type="InterPro" id="IPR047055">
    <property type="entry name" value="MotA-like"/>
</dbReference>
<keyword evidence="8 9" id="KW-0472">Membrane</keyword>
<feature type="transmembrane region" description="Helical" evidence="9">
    <location>
        <begin position="179"/>
        <end position="201"/>
    </location>
</feature>
<evidence type="ECO:0000256" key="3">
    <source>
        <dbReference type="ARBA" id="ARBA00022448"/>
    </source>
</evidence>
<comment type="similarity">
    <text evidence="2">Belongs to the MotA family.</text>
</comment>
<keyword evidence="7 9" id="KW-1133">Transmembrane helix</keyword>
<feature type="transmembrane region" description="Helical" evidence="9">
    <location>
        <begin position="31"/>
        <end position="50"/>
    </location>
</feature>
<proteinExistence type="inferred from homology"/>
<evidence type="ECO:0000313" key="12">
    <source>
        <dbReference type="Proteomes" id="UP001141619"/>
    </source>
</evidence>
<gene>
    <name evidence="11" type="ORF">NYP16_03445</name>
</gene>
<sequence>MTTLLGLIAGFVLLIVAMTMGGSPLSFLDGPAILIVFGGTLAVTVISFSLEELRQAPRTLWSMLRNSAADPRKAAATMIKLSERARKDGLFGLEQISKAMSDDLFLHRAMRLTADGTTADEIEKILKTETYAASASQMTAINILRRAADVAPAMGLIGTLVGLVQMLGSLDDPSSIGPAMAVALLTTFYGAMLAHMLFLPLAARAERIARDEALLQSVYTIGAAAIGRKDNPRRIETLINTILPPQKRIQYYS</sequence>
<accession>A0A9X3TX54</accession>
<reference evidence="11" key="2">
    <citation type="journal article" date="2023" name="Syst. Appl. Microbiol.">
        <title>Govania unica gen. nov., sp. nov., a rare biosphere bacterium that represents a novel family in the class Alphaproteobacteria.</title>
        <authorList>
            <person name="Vandamme P."/>
            <person name="Peeters C."/>
            <person name="Hettiarachchi A."/>
            <person name="Cnockaert M."/>
            <person name="Carlier A."/>
        </authorList>
    </citation>
    <scope>NUCLEOTIDE SEQUENCE</scope>
    <source>
        <strain evidence="11">LMG 31809</strain>
    </source>
</reference>
<dbReference type="Pfam" id="PF01618">
    <property type="entry name" value="MotA_ExbB"/>
    <property type="match status" value="1"/>
</dbReference>
<dbReference type="GO" id="GO:0005886">
    <property type="term" value="C:plasma membrane"/>
    <property type="evidence" value="ECO:0007669"/>
    <property type="project" value="UniProtKB-SubCell"/>
</dbReference>
<dbReference type="GO" id="GO:0006935">
    <property type="term" value="P:chemotaxis"/>
    <property type="evidence" value="ECO:0007669"/>
    <property type="project" value="InterPro"/>
</dbReference>
<evidence type="ECO:0000256" key="9">
    <source>
        <dbReference type="SAM" id="Phobius"/>
    </source>
</evidence>
<keyword evidence="6" id="KW-0283">Flagellar rotation</keyword>
<comment type="subcellular location">
    <subcellularLocation>
        <location evidence="1">Cell membrane</location>
        <topology evidence="1">Multi-pass membrane protein</topology>
    </subcellularLocation>
</comment>
<dbReference type="InterPro" id="IPR002898">
    <property type="entry name" value="MotA_ExbB_proton_chnl"/>
</dbReference>
<dbReference type="InterPro" id="IPR000540">
    <property type="entry name" value="Flag_MotA_CS"/>
</dbReference>
<protein>
    <submittedName>
        <fullName evidence="11">MotA/TolQ/ExbB proton channel family protein</fullName>
    </submittedName>
</protein>
<keyword evidence="12" id="KW-1185">Reference proteome</keyword>
<evidence type="ECO:0000256" key="4">
    <source>
        <dbReference type="ARBA" id="ARBA00022475"/>
    </source>
</evidence>
<dbReference type="GO" id="GO:0071978">
    <property type="term" value="P:bacterial-type flagellum-dependent swarming motility"/>
    <property type="evidence" value="ECO:0007669"/>
    <property type="project" value="InterPro"/>
</dbReference>
<dbReference type="PROSITE" id="PS01307">
    <property type="entry name" value="MOTA"/>
    <property type="match status" value="1"/>
</dbReference>
<evidence type="ECO:0000256" key="6">
    <source>
        <dbReference type="ARBA" id="ARBA00022779"/>
    </source>
</evidence>
<evidence type="ECO:0000256" key="1">
    <source>
        <dbReference type="ARBA" id="ARBA00004651"/>
    </source>
</evidence>
<evidence type="ECO:0000313" key="11">
    <source>
        <dbReference type="EMBL" id="MDA5193012.1"/>
    </source>
</evidence>
<evidence type="ECO:0000256" key="7">
    <source>
        <dbReference type="ARBA" id="ARBA00022989"/>
    </source>
</evidence>
<keyword evidence="4" id="KW-1003">Cell membrane</keyword>
<dbReference type="RefSeq" id="WP_274942711.1">
    <property type="nucleotide sequence ID" value="NZ_JANWOI010000001.1"/>
</dbReference>
<dbReference type="AlphaFoldDB" id="A0A9X3TX54"/>
<keyword evidence="3" id="KW-0813">Transport</keyword>
<reference evidence="11" key="1">
    <citation type="submission" date="2022-08" db="EMBL/GenBank/DDBJ databases">
        <authorList>
            <person name="Vandamme P."/>
            <person name="Hettiarachchi A."/>
            <person name="Peeters C."/>
            <person name="Cnockaert M."/>
            <person name="Carlier A."/>
        </authorList>
    </citation>
    <scope>NUCLEOTIDE SEQUENCE</scope>
    <source>
        <strain evidence="11">LMG 31809</strain>
    </source>
</reference>
<dbReference type="PANTHER" id="PTHR30433">
    <property type="entry name" value="CHEMOTAXIS PROTEIN MOTA"/>
    <property type="match status" value="1"/>
</dbReference>
<name>A0A9X3TX54_9PROT</name>
<organism evidence="11 12">
    <name type="scientific">Govanella unica</name>
    <dbReference type="NCBI Taxonomy" id="2975056"/>
    <lineage>
        <taxon>Bacteria</taxon>
        <taxon>Pseudomonadati</taxon>
        <taxon>Pseudomonadota</taxon>
        <taxon>Alphaproteobacteria</taxon>
        <taxon>Emcibacterales</taxon>
        <taxon>Govanellaceae</taxon>
        <taxon>Govanella</taxon>
    </lineage>
</organism>
<dbReference type="EMBL" id="JANWOI010000001">
    <property type="protein sequence ID" value="MDA5193012.1"/>
    <property type="molecule type" value="Genomic_DNA"/>
</dbReference>